<dbReference type="PANTHER" id="PTHR13710">
    <property type="entry name" value="DNA HELICASE RECQ FAMILY MEMBER"/>
    <property type="match status" value="1"/>
</dbReference>
<dbReference type="InterPro" id="IPR014001">
    <property type="entry name" value="Helicase_ATP-bd"/>
</dbReference>
<reference evidence="10" key="1">
    <citation type="journal article" date="2020" name="Stud. Mycol.">
        <title>101 Dothideomycetes genomes: a test case for predicting lifestyles and emergence of pathogens.</title>
        <authorList>
            <person name="Haridas S."/>
            <person name="Albert R."/>
            <person name="Binder M."/>
            <person name="Bloem J."/>
            <person name="Labutti K."/>
            <person name="Salamov A."/>
            <person name="Andreopoulos B."/>
            <person name="Baker S."/>
            <person name="Barry K."/>
            <person name="Bills G."/>
            <person name="Bluhm B."/>
            <person name="Cannon C."/>
            <person name="Castanera R."/>
            <person name="Culley D."/>
            <person name="Daum C."/>
            <person name="Ezra D."/>
            <person name="Gonzalez J."/>
            <person name="Henrissat B."/>
            <person name="Kuo A."/>
            <person name="Liang C."/>
            <person name="Lipzen A."/>
            <person name="Lutzoni F."/>
            <person name="Magnuson J."/>
            <person name="Mondo S."/>
            <person name="Nolan M."/>
            <person name="Ohm R."/>
            <person name="Pangilinan J."/>
            <person name="Park H.-J."/>
            <person name="Ramirez L."/>
            <person name="Alfaro M."/>
            <person name="Sun H."/>
            <person name="Tritt A."/>
            <person name="Yoshinaga Y."/>
            <person name="Zwiers L.-H."/>
            <person name="Turgeon B."/>
            <person name="Goodwin S."/>
            <person name="Spatafora J."/>
            <person name="Crous P."/>
            <person name="Grigoriev I."/>
        </authorList>
    </citation>
    <scope>NUCLEOTIDE SEQUENCE</scope>
    <source>
        <strain evidence="10">CBS 627.86</strain>
    </source>
</reference>
<proteinExistence type="inferred from homology"/>
<comment type="subcellular location">
    <subcellularLocation>
        <location evidence="7">Nucleus</location>
    </subcellularLocation>
</comment>
<evidence type="ECO:0000256" key="2">
    <source>
        <dbReference type="ARBA" id="ARBA00022741"/>
    </source>
</evidence>
<sequence>MKDQVDALLRRKIKAAALDSTVSRDKFLTIQEDLRTGQLDLLYCAPERLNSEGFIASLKAIPGGIRLLAVDEAHCISEWGHSFRPDYLKIARFAKETNVERVACLTATATPKVAQDICDAFHIPKEGLFTTTMYRPNLRLLAKSFTKDRDNVADLIEFLRKQPGPTIVYVTIQKGAETLADTLHNRGFKARAYHAGMDAKARTKIQDDFLESKDIIVVATIAFGMGIDKPDIRNIVHFDIPSSIESYSQQIGRAGRDGQPSVCLFNLSTKDFYLRQIFTYGDRPSDRSLRLLLEDICSPDRIKMSTGDTFDVSHYKQSRECDIRPTTLAIIYTQLELRFGLFRASGCMYTEYKYETIDFRRISTDASPAAKAILKGSKKAAKWTRLNLQDVCTTSGLPRSELVRKIDQWNETGAIKLEKTGVLNLYRLERKLPTTKQELDDIIQQLDQEMGTKEDQDIARTKAVIELITDKKCFSRALAEYFGEATDSMPEECGHCTWCETHEQVVLADEPPQAPDPTKVQRVLAQCPVRDDSRFLAKVAFGIKSPRVTSMGMHKKPIFESMNVCDFMELVRIFTQECKKSEES</sequence>
<dbReference type="GO" id="GO:0000724">
    <property type="term" value="P:double-strand break repair via homologous recombination"/>
    <property type="evidence" value="ECO:0007669"/>
    <property type="project" value="TreeGrafter"/>
</dbReference>
<dbReference type="Proteomes" id="UP000799770">
    <property type="component" value="Unassembled WGS sequence"/>
</dbReference>
<dbReference type="EMBL" id="ML977314">
    <property type="protein sequence ID" value="KAF2119953.1"/>
    <property type="molecule type" value="Genomic_DNA"/>
</dbReference>
<dbReference type="GO" id="GO:0005737">
    <property type="term" value="C:cytoplasm"/>
    <property type="evidence" value="ECO:0007669"/>
    <property type="project" value="TreeGrafter"/>
</dbReference>
<comment type="catalytic activity">
    <reaction evidence="7">
        <text>ATP + H2O = ADP + phosphate + H(+)</text>
        <dbReference type="Rhea" id="RHEA:13065"/>
        <dbReference type="ChEBI" id="CHEBI:15377"/>
        <dbReference type="ChEBI" id="CHEBI:15378"/>
        <dbReference type="ChEBI" id="CHEBI:30616"/>
        <dbReference type="ChEBI" id="CHEBI:43474"/>
        <dbReference type="ChEBI" id="CHEBI:456216"/>
    </reaction>
</comment>
<comment type="catalytic activity">
    <reaction evidence="6 7">
        <text>Couples ATP hydrolysis with the unwinding of duplex DNA by translocating in the 3'-5' direction.</text>
        <dbReference type="EC" id="5.6.2.4"/>
    </reaction>
</comment>
<accession>A0A6A5ZM66</accession>
<dbReference type="InterPro" id="IPR004589">
    <property type="entry name" value="DNA_helicase_ATP-dep_RecQ"/>
</dbReference>
<evidence type="ECO:0000313" key="10">
    <source>
        <dbReference type="EMBL" id="KAF2119953.1"/>
    </source>
</evidence>
<evidence type="ECO:0000256" key="3">
    <source>
        <dbReference type="ARBA" id="ARBA00022801"/>
    </source>
</evidence>
<keyword evidence="2 7" id="KW-0547">Nucleotide-binding</keyword>
<gene>
    <name evidence="10" type="ORF">BDV96DRAFT_315219</name>
</gene>
<dbReference type="SMART" id="SM00490">
    <property type="entry name" value="HELICc"/>
    <property type="match status" value="1"/>
</dbReference>
<dbReference type="NCBIfam" id="TIGR00614">
    <property type="entry name" value="recQ_fam"/>
    <property type="match status" value="1"/>
</dbReference>
<dbReference type="InterPro" id="IPR027417">
    <property type="entry name" value="P-loop_NTPase"/>
</dbReference>
<dbReference type="InterPro" id="IPR011545">
    <property type="entry name" value="DEAD/DEAH_box_helicase_dom"/>
</dbReference>
<keyword evidence="11" id="KW-1185">Reference proteome</keyword>
<name>A0A6A5ZM66_9PLEO</name>
<dbReference type="AlphaFoldDB" id="A0A6A5ZM66"/>
<dbReference type="OrthoDB" id="10261556at2759"/>
<comment type="similarity">
    <text evidence="1 7">Belongs to the helicase family. RecQ subfamily.</text>
</comment>
<dbReference type="SUPFAM" id="SSF52540">
    <property type="entry name" value="P-loop containing nucleoside triphosphate hydrolases"/>
    <property type="match status" value="1"/>
</dbReference>
<dbReference type="InterPro" id="IPR032284">
    <property type="entry name" value="RecQ_Zn-bd"/>
</dbReference>
<evidence type="ECO:0000256" key="7">
    <source>
        <dbReference type="RuleBase" id="RU364117"/>
    </source>
</evidence>
<dbReference type="PROSITE" id="PS51192">
    <property type="entry name" value="HELICASE_ATP_BIND_1"/>
    <property type="match status" value="1"/>
</dbReference>
<feature type="domain" description="Helicase ATP-binding" evidence="8">
    <location>
        <begin position="1"/>
        <end position="127"/>
    </location>
</feature>
<evidence type="ECO:0000259" key="9">
    <source>
        <dbReference type="PROSITE" id="PS51194"/>
    </source>
</evidence>
<dbReference type="Pfam" id="PF00271">
    <property type="entry name" value="Helicase_C"/>
    <property type="match status" value="1"/>
</dbReference>
<dbReference type="GO" id="GO:0005524">
    <property type="term" value="F:ATP binding"/>
    <property type="evidence" value="ECO:0007669"/>
    <property type="project" value="UniProtKB-KW"/>
</dbReference>
<protein>
    <recommendedName>
        <fullName evidence="7">ATP-dependent DNA helicase</fullName>
        <ecNumber evidence="7">5.6.2.4</ecNumber>
    </recommendedName>
</protein>
<dbReference type="PANTHER" id="PTHR13710:SF120">
    <property type="entry name" value="BIFUNCTIONAL 3'-5' EXONUCLEASE_ATP-DEPENDENT HELICASE WRN"/>
    <property type="match status" value="1"/>
</dbReference>
<dbReference type="InterPro" id="IPR036388">
    <property type="entry name" value="WH-like_DNA-bd_sf"/>
</dbReference>
<dbReference type="GO" id="GO:0043138">
    <property type="term" value="F:3'-5' DNA helicase activity"/>
    <property type="evidence" value="ECO:0007669"/>
    <property type="project" value="UniProtKB-EC"/>
</dbReference>
<dbReference type="EC" id="5.6.2.4" evidence="7"/>
<dbReference type="Pfam" id="PF16124">
    <property type="entry name" value="RecQ_Zn_bind"/>
    <property type="match status" value="1"/>
</dbReference>
<dbReference type="Pfam" id="PF00270">
    <property type="entry name" value="DEAD"/>
    <property type="match status" value="1"/>
</dbReference>
<dbReference type="Gene3D" id="3.40.50.300">
    <property type="entry name" value="P-loop containing nucleotide triphosphate hydrolases"/>
    <property type="match status" value="2"/>
</dbReference>
<dbReference type="GO" id="GO:0005634">
    <property type="term" value="C:nucleus"/>
    <property type="evidence" value="ECO:0007669"/>
    <property type="project" value="UniProtKB-SubCell"/>
</dbReference>
<feature type="domain" description="Helicase C-terminal" evidence="9">
    <location>
        <begin position="151"/>
        <end position="297"/>
    </location>
</feature>
<dbReference type="PROSITE" id="PS51194">
    <property type="entry name" value="HELICASE_CTER"/>
    <property type="match status" value="1"/>
</dbReference>
<keyword evidence="5 7" id="KW-0067">ATP-binding</keyword>
<evidence type="ECO:0000256" key="5">
    <source>
        <dbReference type="ARBA" id="ARBA00022840"/>
    </source>
</evidence>
<evidence type="ECO:0000256" key="1">
    <source>
        <dbReference type="ARBA" id="ARBA00005446"/>
    </source>
</evidence>
<dbReference type="GO" id="GO:0003676">
    <property type="term" value="F:nucleic acid binding"/>
    <property type="evidence" value="ECO:0007669"/>
    <property type="project" value="InterPro"/>
</dbReference>
<keyword evidence="4 7" id="KW-0347">Helicase</keyword>
<evidence type="ECO:0000256" key="6">
    <source>
        <dbReference type="ARBA" id="ARBA00034617"/>
    </source>
</evidence>
<keyword evidence="7" id="KW-0539">Nucleus</keyword>
<evidence type="ECO:0000256" key="4">
    <source>
        <dbReference type="ARBA" id="ARBA00022806"/>
    </source>
</evidence>
<dbReference type="GO" id="GO:0005694">
    <property type="term" value="C:chromosome"/>
    <property type="evidence" value="ECO:0007669"/>
    <property type="project" value="TreeGrafter"/>
</dbReference>
<dbReference type="InterPro" id="IPR001650">
    <property type="entry name" value="Helicase_C-like"/>
</dbReference>
<dbReference type="GO" id="GO:0016787">
    <property type="term" value="F:hydrolase activity"/>
    <property type="evidence" value="ECO:0007669"/>
    <property type="project" value="UniProtKB-KW"/>
</dbReference>
<dbReference type="GO" id="GO:0009378">
    <property type="term" value="F:four-way junction helicase activity"/>
    <property type="evidence" value="ECO:0007669"/>
    <property type="project" value="TreeGrafter"/>
</dbReference>
<organism evidence="10 11">
    <name type="scientific">Lophiotrema nucula</name>
    <dbReference type="NCBI Taxonomy" id="690887"/>
    <lineage>
        <taxon>Eukaryota</taxon>
        <taxon>Fungi</taxon>
        <taxon>Dikarya</taxon>
        <taxon>Ascomycota</taxon>
        <taxon>Pezizomycotina</taxon>
        <taxon>Dothideomycetes</taxon>
        <taxon>Pleosporomycetidae</taxon>
        <taxon>Pleosporales</taxon>
        <taxon>Lophiotremataceae</taxon>
        <taxon>Lophiotrema</taxon>
    </lineage>
</organism>
<keyword evidence="3 7" id="KW-0378">Hydrolase</keyword>
<evidence type="ECO:0000313" key="11">
    <source>
        <dbReference type="Proteomes" id="UP000799770"/>
    </source>
</evidence>
<evidence type="ECO:0000259" key="8">
    <source>
        <dbReference type="PROSITE" id="PS51192"/>
    </source>
</evidence>
<dbReference type="Gene3D" id="1.10.10.10">
    <property type="entry name" value="Winged helix-like DNA-binding domain superfamily/Winged helix DNA-binding domain"/>
    <property type="match status" value="1"/>
</dbReference>